<dbReference type="Pfam" id="PF01547">
    <property type="entry name" value="SBP_bac_1"/>
    <property type="match status" value="1"/>
</dbReference>
<evidence type="ECO:0000256" key="1">
    <source>
        <dbReference type="SAM" id="SignalP"/>
    </source>
</evidence>
<dbReference type="OrthoDB" id="366726at2"/>
<evidence type="ECO:0000313" key="2">
    <source>
        <dbReference type="EMBL" id="KFI93608.1"/>
    </source>
</evidence>
<dbReference type="GeneID" id="85164765"/>
<feature type="signal peptide" evidence="1">
    <location>
        <begin position="1"/>
        <end position="24"/>
    </location>
</feature>
<sequence length="451" mass="47795">MKILTVRKTITAVAAVAAASMALAGCSNPTAGGGAGAGADPSSADYWPSATAKLDGVELKMWAAQTSNKIPAKVIEGFEKATGAKVSVETIPDPYEQNVQTKVTTGDVPNLAMWQPTKSMLAGFIAQDKLQKLDKAPWVGNYVEGVADAGGVVDGTRYAAMVSMPSVQGVFYNKDVFKKAGVTDMPKNWNEMVEAARKIKSTGAADSAFFEAGGSQWTTQYAVSVQLADAAKKGLWDRINTGEEKFTDKTVQGAVDNYKALFDEGLYNKDATTAKDSDEAAALWEGKTGMFIAVGGLFNSVAALAKNDKTALDEKIGFFPISTEGNIGTIIPEQTNAVISFKSGDAKKDAAARQFINYWMSDGYADFVKDQNVISVLKDVKSPDTIPQALLDAADSIKTGVGSMQSLAIANPDLYLYLAEMITGTKKPEDVTKATQDQFAQLAKAQGAKGF</sequence>
<dbReference type="SUPFAM" id="SSF53850">
    <property type="entry name" value="Periplasmic binding protein-like II"/>
    <property type="match status" value="1"/>
</dbReference>
<dbReference type="PROSITE" id="PS51257">
    <property type="entry name" value="PROKAR_LIPOPROTEIN"/>
    <property type="match status" value="1"/>
</dbReference>
<dbReference type="STRING" id="158787.BSCA_0096"/>
<reference evidence="2 3" key="1">
    <citation type="submission" date="2014-03" db="EMBL/GenBank/DDBJ databases">
        <title>Genomics of Bifidobacteria.</title>
        <authorList>
            <person name="Ventura M."/>
            <person name="Milani C."/>
            <person name="Lugli G.A."/>
        </authorList>
    </citation>
    <scope>NUCLEOTIDE SEQUENCE [LARGE SCALE GENOMIC DNA]</scope>
    <source>
        <strain evidence="2 3">LMG 21589</strain>
    </source>
</reference>
<dbReference type="Gene3D" id="3.40.190.10">
    <property type="entry name" value="Periplasmic binding protein-like II"/>
    <property type="match status" value="2"/>
</dbReference>
<keyword evidence="1" id="KW-0732">Signal</keyword>
<dbReference type="EMBL" id="JGZO01000012">
    <property type="protein sequence ID" value="KFI93608.1"/>
    <property type="molecule type" value="Genomic_DNA"/>
</dbReference>
<comment type="caution">
    <text evidence="2">The sequence shown here is derived from an EMBL/GenBank/DDBJ whole genome shotgun (WGS) entry which is preliminary data.</text>
</comment>
<dbReference type="InterPro" id="IPR050490">
    <property type="entry name" value="Bact_solute-bd_prot1"/>
</dbReference>
<organism evidence="2 3">
    <name type="scientific">Bifidobacterium scardovii</name>
    <dbReference type="NCBI Taxonomy" id="158787"/>
    <lineage>
        <taxon>Bacteria</taxon>
        <taxon>Bacillati</taxon>
        <taxon>Actinomycetota</taxon>
        <taxon>Actinomycetes</taxon>
        <taxon>Bifidobacteriales</taxon>
        <taxon>Bifidobacteriaceae</taxon>
        <taxon>Bifidobacterium</taxon>
    </lineage>
</organism>
<dbReference type="RefSeq" id="WP_033516806.1">
    <property type="nucleotide sequence ID" value="NZ_CAUPKV010000011.1"/>
</dbReference>
<dbReference type="InterPro" id="IPR006059">
    <property type="entry name" value="SBP"/>
</dbReference>
<dbReference type="eggNOG" id="COG1653">
    <property type="taxonomic scope" value="Bacteria"/>
</dbReference>
<proteinExistence type="predicted"/>
<protein>
    <submittedName>
        <fullName evidence="2">Sugar ABC transporter substrate-binding protein</fullName>
    </submittedName>
</protein>
<dbReference type="Proteomes" id="UP000029033">
    <property type="component" value="Unassembled WGS sequence"/>
</dbReference>
<name>A0A087DDK8_9BIFI</name>
<dbReference type="AlphaFoldDB" id="A0A087DDK8"/>
<evidence type="ECO:0000313" key="3">
    <source>
        <dbReference type="Proteomes" id="UP000029033"/>
    </source>
</evidence>
<accession>A0A087DDK8</accession>
<keyword evidence="3" id="KW-1185">Reference proteome</keyword>
<feature type="chain" id="PRO_5001819994" evidence="1">
    <location>
        <begin position="25"/>
        <end position="451"/>
    </location>
</feature>
<dbReference type="PANTHER" id="PTHR43649">
    <property type="entry name" value="ARABINOSE-BINDING PROTEIN-RELATED"/>
    <property type="match status" value="1"/>
</dbReference>
<gene>
    <name evidence="2" type="ORF">BSCA_0096</name>
</gene>